<evidence type="ECO:0000313" key="7">
    <source>
        <dbReference type="EMBL" id="GFY60706.1"/>
    </source>
</evidence>
<gene>
    <name evidence="7" type="primary">Npr1</name>
    <name evidence="7" type="ORF">TNIN_288391</name>
</gene>
<dbReference type="GO" id="GO:0005886">
    <property type="term" value="C:plasma membrane"/>
    <property type="evidence" value="ECO:0007669"/>
    <property type="project" value="TreeGrafter"/>
</dbReference>
<dbReference type="InterPro" id="IPR020635">
    <property type="entry name" value="Tyr_kinase_cat_dom"/>
</dbReference>
<dbReference type="EMBL" id="BMAV01013261">
    <property type="protein sequence ID" value="GFY60706.1"/>
    <property type="molecule type" value="Genomic_DNA"/>
</dbReference>
<dbReference type="Proteomes" id="UP000886998">
    <property type="component" value="Unassembled WGS sequence"/>
</dbReference>
<dbReference type="GO" id="GO:0004383">
    <property type="term" value="F:guanylate cyclase activity"/>
    <property type="evidence" value="ECO:0007669"/>
    <property type="project" value="UniProtKB-EC"/>
</dbReference>
<dbReference type="Pfam" id="PF07714">
    <property type="entry name" value="PK_Tyr_Ser-Thr"/>
    <property type="match status" value="1"/>
</dbReference>
<evidence type="ECO:0000313" key="8">
    <source>
        <dbReference type="Proteomes" id="UP000886998"/>
    </source>
</evidence>
<dbReference type="GO" id="GO:0001653">
    <property type="term" value="F:peptide receptor activity"/>
    <property type="evidence" value="ECO:0007669"/>
    <property type="project" value="TreeGrafter"/>
</dbReference>
<dbReference type="Gene3D" id="1.10.510.10">
    <property type="entry name" value="Transferase(Phosphotransferase) domain 1"/>
    <property type="match status" value="1"/>
</dbReference>
<dbReference type="OrthoDB" id="6337215at2759"/>
<evidence type="ECO:0000256" key="5">
    <source>
        <dbReference type="ARBA" id="ARBA00023293"/>
    </source>
</evidence>
<keyword evidence="8" id="KW-1185">Reference proteome</keyword>
<reference evidence="7" key="1">
    <citation type="submission" date="2020-08" db="EMBL/GenBank/DDBJ databases">
        <title>Multicomponent nature underlies the extraordinary mechanical properties of spider dragline silk.</title>
        <authorList>
            <person name="Kono N."/>
            <person name="Nakamura H."/>
            <person name="Mori M."/>
            <person name="Yoshida Y."/>
            <person name="Ohtoshi R."/>
            <person name="Malay A.D."/>
            <person name="Moran D.A.P."/>
            <person name="Tomita M."/>
            <person name="Numata K."/>
            <person name="Arakawa K."/>
        </authorList>
    </citation>
    <scope>NUCLEOTIDE SEQUENCE</scope>
</reference>
<feature type="domain" description="Protein kinase" evidence="6">
    <location>
        <begin position="1"/>
        <end position="190"/>
    </location>
</feature>
<dbReference type="InterPro" id="IPR050401">
    <property type="entry name" value="Cyclic_nucleotide_synthase"/>
</dbReference>
<dbReference type="AlphaFoldDB" id="A0A8X7C7N3"/>
<dbReference type="InterPro" id="IPR000719">
    <property type="entry name" value="Prot_kinase_dom"/>
</dbReference>
<evidence type="ECO:0000256" key="4">
    <source>
        <dbReference type="ARBA" id="ARBA00023239"/>
    </source>
</evidence>
<accession>A0A8X7C7N3</accession>
<evidence type="ECO:0000256" key="1">
    <source>
        <dbReference type="ARBA" id="ARBA00001436"/>
    </source>
</evidence>
<evidence type="ECO:0000256" key="3">
    <source>
        <dbReference type="ARBA" id="ARBA00022741"/>
    </source>
</evidence>
<dbReference type="PANTHER" id="PTHR11920:SF494">
    <property type="entry name" value="ATRIAL NATRIURETIC PEPTIDE RECEPTOR 2"/>
    <property type="match status" value="1"/>
</dbReference>
<dbReference type="EC" id="4.6.1.2" evidence="2"/>
<dbReference type="GO" id="GO:0004016">
    <property type="term" value="F:adenylate cyclase activity"/>
    <property type="evidence" value="ECO:0007669"/>
    <property type="project" value="TreeGrafter"/>
</dbReference>
<dbReference type="GO" id="GO:0007168">
    <property type="term" value="P:receptor guanylyl cyclase signaling pathway"/>
    <property type="evidence" value="ECO:0007669"/>
    <property type="project" value="TreeGrafter"/>
</dbReference>
<dbReference type="SMART" id="SM00219">
    <property type="entry name" value="TyrKc"/>
    <property type="match status" value="1"/>
</dbReference>
<dbReference type="SUPFAM" id="SSF56112">
    <property type="entry name" value="Protein kinase-like (PK-like)"/>
    <property type="match status" value="1"/>
</dbReference>
<sequence>MKDLQHEHMDILENEEIKLDWMFRFSLMHDVVKGMAYLHSSEIRSHGNLKSTNCVVDSRFVLKIADFGLHSIRIYDENDNEDSYAHWRRKLWTAPELLRMHSPPLEGTQKGDVYSFAIIAHEIVVRQGVFYTGNDMSPKEIIENVMYGSKTGFRPLLELANCDEGIMQVVRKCWAEEPTDRPDFQTLNQS</sequence>
<dbReference type="GO" id="GO:0005524">
    <property type="term" value="F:ATP binding"/>
    <property type="evidence" value="ECO:0007669"/>
    <property type="project" value="InterPro"/>
</dbReference>
<organism evidence="7 8">
    <name type="scientific">Trichonephila inaurata madagascariensis</name>
    <dbReference type="NCBI Taxonomy" id="2747483"/>
    <lineage>
        <taxon>Eukaryota</taxon>
        <taxon>Metazoa</taxon>
        <taxon>Ecdysozoa</taxon>
        <taxon>Arthropoda</taxon>
        <taxon>Chelicerata</taxon>
        <taxon>Arachnida</taxon>
        <taxon>Araneae</taxon>
        <taxon>Araneomorphae</taxon>
        <taxon>Entelegynae</taxon>
        <taxon>Araneoidea</taxon>
        <taxon>Nephilidae</taxon>
        <taxon>Trichonephila</taxon>
        <taxon>Trichonephila inaurata</taxon>
    </lineage>
</organism>
<keyword evidence="7" id="KW-0675">Receptor</keyword>
<evidence type="ECO:0000259" key="6">
    <source>
        <dbReference type="PROSITE" id="PS50011"/>
    </source>
</evidence>
<keyword evidence="3" id="KW-0547">Nucleotide-binding</keyword>
<dbReference type="PROSITE" id="PS50011">
    <property type="entry name" value="PROTEIN_KINASE_DOM"/>
    <property type="match status" value="1"/>
</dbReference>
<dbReference type="InterPro" id="IPR001245">
    <property type="entry name" value="Ser-Thr/Tyr_kinase_cat_dom"/>
</dbReference>
<protein>
    <recommendedName>
        <fullName evidence="2">guanylate cyclase</fullName>
        <ecNumber evidence="2">4.6.1.2</ecNumber>
    </recommendedName>
</protein>
<keyword evidence="5" id="KW-0141">cGMP biosynthesis</keyword>
<comment type="catalytic activity">
    <reaction evidence="1">
        <text>GTP = 3',5'-cyclic GMP + diphosphate</text>
        <dbReference type="Rhea" id="RHEA:13665"/>
        <dbReference type="ChEBI" id="CHEBI:33019"/>
        <dbReference type="ChEBI" id="CHEBI:37565"/>
        <dbReference type="ChEBI" id="CHEBI:57746"/>
        <dbReference type="EC" id="4.6.1.2"/>
    </reaction>
</comment>
<dbReference type="GO" id="GO:0004713">
    <property type="term" value="F:protein tyrosine kinase activity"/>
    <property type="evidence" value="ECO:0007669"/>
    <property type="project" value="InterPro"/>
</dbReference>
<dbReference type="PANTHER" id="PTHR11920">
    <property type="entry name" value="GUANYLYL CYCLASE"/>
    <property type="match status" value="1"/>
</dbReference>
<evidence type="ECO:0000256" key="2">
    <source>
        <dbReference type="ARBA" id="ARBA00012202"/>
    </source>
</evidence>
<dbReference type="InterPro" id="IPR011009">
    <property type="entry name" value="Kinase-like_dom_sf"/>
</dbReference>
<keyword evidence="4" id="KW-0456">Lyase</keyword>
<name>A0A8X7C7N3_9ARAC</name>
<comment type="caution">
    <text evidence="7">The sequence shown here is derived from an EMBL/GenBank/DDBJ whole genome shotgun (WGS) entry which is preliminary data.</text>
</comment>
<proteinExistence type="predicted"/>